<evidence type="ECO:0000313" key="11">
    <source>
        <dbReference type="EMBL" id="OAY40297.1"/>
    </source>
</evidence>
<keyword evidence="7" id="KW-0560">Oxidoreductase</keyword>
<dbReference type="InterPro" id="IPR006094">
    <property type="entry name" value="Oxid_FAD_bind_N"/>
</dbReference>
<evidence type="ECO:0000256" key="4">
    <source>
        <dbReference type="ARBA" id="ARBA00022630"/>
    </source>
</evidence>
<keyword evidence="4" id="KW-0285">Flavoprotein</keyword>
<dbReference type="EMBL" id="CM004395">
    <property type="protein sequence ID" value="OAY40297.1"/>
    <property type="molecule type" value="Genomic_DNA"/>
</dbReference>
<dbReference type="Gene3D" id="3.30.465.10">
    <property type="match status" value="1"/>
</dbReference>
<organism evidence="11 12">
    <name type="scientific">Manihot esculenta</name>
    <name type="common">Cassava</name>
    <name type="synonym">Jatropha manihot</name>
    <dbReference type="NCBI Taxonomy" id="3983"/>
    <lineage>
        <taxon>Eukaryota</taxon>
        <taxon>Viridiplantae</taxon>
        <taxon>Streptophyta</taxon>
        <taxon>Embryophyta</taxon>
        <taxon>Tracheophyta</taxon>
        <taxon>Spermatophyta</taxon>
        <taxon>Magnoliopsida</taxon>
        <taxon>eudicotyledons</taxon>
        <taxon>Gunneridae</taxon>
        <taxon>Pentapetalae</taxon>
        <taxon>rosids</taxon>
        <taxon>fabids</taxon>
        <taxon>Malpighiales</taxon>
        <taxon>Euphorbiaceae</taxon>
        <taxon>Crotonoideae</taxon>
        <taxon>Manihoteae</taxon>
        <taxon>Manihot</taxon>
    </lineage>
</organism>
<dbReference type="OrthoDB" id="415825at2759"/>
<dbReference type="PANTHER" id="PTHR13878">
    <property type="entry name" value="GULONOLACTONE OXIDASE"/>
    <property type="match status" value="1"/>
</dbReference>
<dbReference type="EC" id="1.5.99.12" evidence="3"/>
<dbReference type="InterPro" id="IPR016166">
    <property type="entry name" value="FAD-bd_PCMH"/>
</dbReference>
<evidence type="ECO:0000256" key="6">
    <source>
        <dbReference type="ARBA" id="ARBA00022827"/>
    </source>
</evidence>
<keyword evidence="8" id="KW-0325">Glycoprotein</keyword>
<evidence type="ECO:0000256" key="5">
    <source>
        <dbReference type="ARBA" id="ARBA00022729"/>
    </source>
</evidence>
<dbReference type="Gene3D" id="3.40.462.10">
    <property type="entry name" value="FAD-linked oxidases, C-terminal domain"/>
    <property type="match status" value="1"/>
</dbReference>
<dbReference type="SUPFAM" id="SSF56176">
    <property type="entry name" value="FAD-binding/transporter-associated domain-like"/>
    <property type="match status" value="1"/>
</dbReference>
<evidence type="ECO:0000256" key="8">
    <source>
        <dbReference type="ARBA" id="ARBA00023180"/>
    </source>
</evidence>
<evidence type="ECO:0000256" key="3">
    <source>
        <dbReference type="ARBA" id="ARBA00011928"/>
    </source>
</evidence>
<evidence type="ECO:0000313" key="12">
    <source>
        <dbReference type="Proteomes" id="UP000091857"/>
    </source>
</evidence>
<reference evidence="12" key="1">
    <citation type="journal article" date="2016" name="Nat. Biotechnol.">
        <title>Sequencing wild and cultivated cassava and related species reveals extensive interspecific hybridization and genetic diversity.</title>
        <authorList>
            <person name="Bredeson J.V."/>
            <person name="Lyons J.B."/>
            <person name="Prochnik S.E."/>
            <person name="Wu G.A."/>
            <person name="Ha C.M."/>
            <person name="Edsinger-Gonzales E."/>
            <person name="Grimwood J."/>
            <person name="Schmutz J."/>
            <person name="Rabbi I.Y."/>
            <person name="Egesi C."/>
            <person name="Nauluvula P."/>
            <person name="Lebot V."/>
            <person name="Ndunguru J."/>
            <person name="Mkamilo G."/>
            <person name="Bart R.S."/>
            <person name="Setter T.L."/>
            <person name="Gleadow R.M."/>
            <person name="Kulakow P."/>
            <person name="Ferguson M.E."/>
            <person name="Rounsley S."/>
            <person name="Rokhsar D.S."/>
        </authorList>
    </citation>
    <scope>NUCLEOTIDE SEQUENCE [LARGE SCALE GENOMIC DNA]</scope>
    <source>
        <strain evidence="12">cv. AM560-2</strain>
    </source>
</reference>
<dbReference type="InterPro" id="IPR016167">
    <property type="entry name" value="FAD-bd_PCMH_sub1"/>
</dbReference>
<dbReference type="PROSITE" id="PS00862">
    <property type="entry name" value="OX2_COVAL_FAD"/>
    <property type="match status" value="1"/>
</dbReference>
<dbReference type="Pfam" id="PF01565">
    <property type="entry name" value="FAD_binding_4"/>
    <property type="match status" value="1"/>
</dbReference>
<keyword evidence="12" id="KW-1185">Reference proteome</keyword>
<accession>A0A2C9V834</accession>
<name>A0A2C9V834_MANES</name>
<protein>
    <recommendedName>
        <fullName evidence="3">cytokinin dehydrogenase</fullName>
        <ecNumber evidence="3">1.5.99.12</ecNumber>
    </recommendedName>
</protein>
<dbReference type="GO" id="GO:0009690">
    <property type="term" value="P:cytokinin metabolic process"/>
    <property type="evidence" value="ECO:0007669"/>
    <property type="project" value="InterPro"/>
</dbReference>
<dbReference type="InterPro" id="IPR016170">
    <property type="entry name" value="Cytok_DH_C_sf"/>
</dbReference>
<proteinExistence type="inferred from homology"/>
<keyword evidence="6" id="KW-0274">FAD</keyword>
<feature type="domain" description="FAD-binding PCMH-type" evidence="10">
    <location>
        <begin position="146"/>
        <end position="324"/>
    </location>
</feature>
<dbReference type="InterPro" id="IPR016164">
    <property type="entry name" value="FAD-linked_Oxase-like_C"/>
</dbReference>
<dbReference type="InterPro" id="IPR036318">
    <property type="entry name" value="FAD-bd_PCMH-like_sf"/>
</dbReference>
<dbReference type="SUPFAM" id="SSF55103">
    <property type="entry name" value="FAD-linked oxidases, C-terminal domain"/>
    <property type="match status" value="1"/>
</dbReference>
<dbReference type="PROSITE" id="PS51387">
    <property type="entry name" value="FAD_PCMH"/>
    <property type="match status" value="1"/>
</dbReference>
<comment type="caution">
    <text evidence="11">The sequence shown here is derived from an EMBL/GenBank/DDBJ whole genome shotgun (WGS) entry which is preliminary data.</text>
</comment>
<evidence type="ECO:0000256" key="7">
    <source>
        <dbReference type="ARBA" id="ARBA00023002"/>
    </source>
</evidence>
<dbReference type="Gene3D" id="3.30.43.10">
    <property type="entry name" value="Uridine Diphospho-n-acetylenolpyruvylglucosamine Reductase, domain 2"/>
    <property type="match status" value="1"/>
</dbReference>
<keyword evidence="5" id="KW-0732">Signal</keyword>
<dbReference type="InterPro" id="IPR006093">
    <property type="entry name" value="Oxy_OxRdtase_FAD_BS"/>
</dbReference>
<gene>
    <name evidence="11" type="ORF">MANES_09G010900v8</name>
</gene>
<dbReference type="GO" id="GO:0019139">
    <property type="term" value="F:cytokinin dehydrogenase activity"/>
    <property type="evidence" value="ECO:0007669"/>
    <property type="project" value="UniProtKB-EC"/>
</dbReference>
<dbReference type="FunFam" id="3.40.462.10:FF:000001">
    <property type="entry name" value="Cytokinin dehydrogenase 2"/>
    <property type="match status" value="1"/>
</dbReference>
<evidence type="ECO:0000256" key="9">
    <source>
        <dbReference type="ARBA" id="ARBA00048224"/>
    </source>
</evidence>
<dbReference type="GO" id="GO:0016491">
    <property type="term" value="F:oxidoreductase activity"/>
    <property type="evidence" value="ECO:0000318"/>
    <property type="project" value="GO_Central"/>
</dbReference>
<evidence type="ECO:0000256" key="1">
    <source>
        <dbReference type="ARBA" id="ARBA00001974"/>
    </source>
</evidence>
<dbReference type="InterPro" id="IPR016169">
    <property type="entry name" value="FAD-bd_PCMH_sub2"/>
</dbReference>
<comment type="cofactor">
    <cofactor evidence="1">
        <name>FAD</name>
        <dbReference type="ChEBI" id="CHEBI:57692"/>
    </cofactor>
</comment>
<dbReference type="InterPro" id="IPR050432">
    <property type="entry name" value="FAD-linked_Oxidoreductases_BP"/>
</dbReference>
<dbReference type="Gramene" id="Manes.09G010900.1.v8.1">
    <property type="protein sequence ID" value="Manes.09G010900.1.v8.1.CDS"/>
    <property type="gene ID" value="Manes.09G010900.v8.1"/>
</dbReference>
<dbReference type="GO" id="GO:0071949">
    <property type="term" value="F:FAD binding"/>
    <property type="evidence" value="ECO:0007669"/>
    <property type="project" value="InterPro"/>
</dbReference>
<dbReference type="InterPro" id="IPR015345">
    <property type="entry name" value="Cytokinin_DH_FAD/cytokin-bd"/>
</dbReference>
<evidence type="ECO:0000259" key="10">
    <source>
        <dbReference type="PROSITE" id="PS51387"/>
    </source>
</evidence>
<dbReference type="Pfam" id="PF09265">
    <property type="entry name" value="Cytokin-bind"/>
    <property type="match status" value="1"/>
</dbReference>
<dbReference type="FunFam" id="3.30.465.10:FF:000021">
    <property type="entry name" value="Cytokinin dehydrogenase 1"/>
    <property type="match status" value="1"/>
</dbReference>
<sequence>MPPKPFAFKLSTHHLPFHNLFSTSPFKNPSEKNIIHDPPFPSLPFLSLSLSPTLCVRALLLRQKMGSPPSAFCKQKAIVFLRFFMILFLCSIPEKPDLCSTSSFFNSTALSNKSLPNILSLEKLNLDGYFSFDNIEHATKDFGNRYHTHPAAVLYPKSVSDIASTINYIFNMGSTSAITVAARGHGHSLQGQAQAHQGIVINMESLQVPEMQIQVGEKPYVDVSGGQLWINVLHETLKYGLAPKSWTDYLHLTIGGTLSNAGISGQAFRHGPQINNVYQLEVVTGKGEVITCSEQQNADLFYGVLGGLGQFGIITRARISLERAPQKVKWMRILYSEFSRFSNDQEHLMSKNSFDYIEGFVIINRTGLLNNWRSAFSPKDPLQASQFISDGKTLYCMEIAKYFNSEESDLVNQKIENLLSELSYIPSTLFMSEVSYVEFLDRVHVSEIKLRAKGLWEVPHPWLNLLIPKSKISEFALEVFGNILTDSSNGPILMYPVNKAKWNNQTSLITPGEDIFYLVAFLSSAVPSSTGKDGLQHILIHNQKVLDFCSKSNLGVKQYLPHYGTQEEWRAHFGPQWEVFVQRKSTYDPFAILAPGQRIFKRR</sequence>
<dbReference type="Proteomes" id="UP000091857">
    <property type="component" value="Chromosome 9"/>
</dbReference>
<dbReference type="AlphaFoldDB" id="A0A2C9V834"/>
<comment type="catalytic activity">
    <reaction evidence="9">
        <text>N(6)-dimethylallyladenine + A + H2O = 3-methyl-2-butenal + adenine + AH2</text>
        <dbReference type="Rhea" id="RHEA:13625"/>
        <dbReference type="ChEBI" id="CHEBI:13193"/>
        <dbReference type="ChEBI" id="CHEBI:15377"/>
        <dbReference type="ChEBI" id="CHEBI:15825"/>
        <dbReference type="ChEBI" id="CHEBI:16708"/>
        <dbReference type="ChEBI" id="CHEBI:17499"/>
        <dbReference type="ChEBI" id="CHEBI:17660"/>
        <dbReference type="EC" id="1.5.99.12"/>
    </reaction>
</comment>
<evidence type="ECO:0000256" key="2">
    <source>
        <dbReference type="ARBA" id="ARBA00005466"/>
    </source>
</evidence>
<dbReference type="STRING" id="3983.A0A2C9V834"/>
<comment type="similarity">
    <text evidence="2">Belongs to the oxygen-dependent FAD-linked oxidoreductase family.</text>
</comment>
<dbReference type="PANTHER" id="PTHR13878:SF120">
    <property type="entry name" value="CYTOKININ DEHYDROGENASE"/>
    <property type="match status" value="1"/>
</dbReference>